<dbReference type="Proteomes" id="UP001190700">
    <property type="component" value="Unassembled WGS sequence"/>
</dbReference>
<reference evidence="1 2" key="1">
    <citation type="journal article" date="2015" name="Genome Biol. Evol.">
        <title>Comparative Genomics of a Bacterivorous Green Alga Reveals Evolutionary Causalities and Consequences of Phago-Mixotrophic Mode of Nutrition.</title>
        <authorList>
            <person name="Burns J.A."/>
            <person name="Paasch A."/>
            <person name="Narechania A."/>
            <person name="Kim E."/>
        </authorList>
    </citation>
    <scope>NUCLEOTIDE SEQUENCE [LARGE SCALE GENOMIC DNA]</scope>
    <source>
        <strain evidence="1 2">PLY_AMNH</strain>
    </source>
</reference>
<accession>A0AAE0BZP6</accession>
<protein>
    <submittedName>
        <fullName evidence="1">Uncharacterized protein</fullName>
    </submittedName>
</protein>
<proteinExistence type="predicted"/>
<evidence type="ECO:0000313" key="1">
    <source>
        <dbReference type="EMBL" id="KAK3245732.1"/>
    </source>
</evidence>
<keyword evidence="2" id="KW-1185">Reference proteome</keyword>
<gene>
    <name evidence="1" type="ORF">CYMTET_44718</name>
</gene>
<sequence>MDVQEELRDLCHQNGEAISKGQVSVPPEKSLPFAGVSAESRRPMVPLAGGALSEAGGAPPSFMSHLTVPTEEFPGGVDLVPLRHPVPTVSGGAPLSAVACLIPQEKTSFVELEGKSRAPSIEELFYDSDGEGFPPPIYGESRGGDLVCGSSLTNNNNFNL</sequence>
<dbReference type="EMBL" id="LGRX02030353">
    <property type="protein sequence ID" value="KAK3245732.1"/>
    <property type="molecule type" value="Genomic_DNA"/>
</dbReference>
<comment type="caution">
    <text evidence="1">The sequence shown here is derived from an EMBL/GenBank/DDBJ whole genome shotgun (WGS) entry which is preliminary data.</text>
</comment>
<evidence type="ECO:0000313" key="2">
    <source>
        <dbReference type="Proteomes" id="UP001190700"/>
    </source>
</evidence>
<name>A0AAE0BZP6_9CHLO</name>
<dbReference type="AlphaFoldDB" id="A0AAE0BZP6"/>
<organism evidence="1 2">
    <name type="scientific">Cymbomonas tetramitiformis</name>
    <dbReference type="NCBI Taxonomy" id="36881"/>
    <lineage>
        <taxon>Eukaryota</taxon>
        <taxon>Viridiplantae</taxon>
        <taxon>Chlorophyta</taxon>
        <taxon>Pyramimonadophyceae</taxon>
        <taxon>Pyramimonadales</taxon>
        <taxon>Pyramimonadaceae</taxon>
        <taxon>Cymbomonas</taxon>
    </lineage>
</organism>